<dbReference type="Pfam" id="PF01535">
    <property type="entry name" value="PPR"/>
    <property type="match status" value="3"/>
</dbReference>
<reference evidence="3" key="1">
    <citation type="submission" date="2020-07" db="EMBL/GenBank/DDBJ databases">
        <title>Ethylene signaling mediates host invasion by parasitic plants.</title>
        <authorList>
            <person name="Yoshida S."/>
        </authorList>
    </citation>
    <scope>NUCLEOTIDE SEQUENCE</scope>
    <source>
        <strain evidence="3">Okayama</strain>
    </source>
</reference>
<comment type="caution">
    <text evidence="3">The sequence shown here is derived from an EMBL/GenBank/DDBJ whole genome shotgun (WGS) entry which is preliminary data.</text>
</comment>
<dbReference type="PANTHER" id="PTHR47926:SF341">
    <property type="entry name" value="PENTATRICOPEPTIDE REPEAT-CONTAINING PROTEIN"/>
    <property type="match status" value="1"/>
</dbReference>
<dbReference type="FunFam" id="1.25.40.10:FF:000090">
    <property type="entry name" value="Pentatricopeptide repeat-containing protein, chloroplastic"/>
    <property type="match status" value="1"/>
</dbReference>
<evidence type="ECO:0000313" key="4">
    <source>
        <dbReference type="Proteomes" id="UP000653305"/>
    </source>
</evidence>
<dbReference type="PROSITE" id="PS51375">
    <property type="entry name" value="PPR"/>
    <property type="match status" value="4"/>
</dbReference>
<dbReference type="Proteomes" id="UP000653305">
    <property type="component" value="Unassembled WGS sequence"/>
</dbReference>
<gene>
    <name evidence="3" type="ORF">PHJA_000775100</name>
</gene>
<keyword evidence="1" id="KW-0677">Repeat</keyword>
<dbReference type="InterPro" id="IPR002885">
    <property type="entry name" value="PPR_rpt"/>
</dbReference>
<organism evidence="3 4">
    <name type="scientific">Phtheirospermum japonicum</name>
    <dbReference type="NCBI Taxonomy" id="374723"/>
    <lineage>
        <taxon>Eukaryota</taxon>
        <taxon>Viridiplantae</taxon>
        <taxon>Streptophyta</taxon>
        <taxon>Embryophyta</taxon>
        <taxon>Tracheophyta</taxon>
        <taxon>Spermatophyta</taxon>
        <taxon>Magnoliopsida</taxon>
        <taxon>eudicotyledons</taxon>
        <taxon>Gunneridae</taxon>
        <taxon>Pentapetalae</taxon>
        <taxon>asterids</taxon>
        <taxon>lamiids</taxon>
        <taxon>Lamiales</taxon>
        <taxon>Orobanchaceae</taxon>
        <taxon>Orobanchaceae incertae sedis</taxon>
        <taxon>Phtheirospermum</taxon>
    </lineage>
</organism>
<dbReference type="InterPro" id="IPR011990">
    <property type="entry name" value="TPR-like_helical_dom_sf"/>
</dbReference>
<feature type="repeat" description="PPR" evidence="2">
    <location>
        <begin position="316"/>
        <end position="350"/>
    </location>
</feature>
<dbReference type="Pfam" id="PF20431">
    <property type="entry name" value="E_motif"/>
    <property type="match status" value="1"/>
</dbReference>
<evidence type="ECO:0000256" key="2">
    <source>
        <dbReference type="PROSITE-ProRule" id="PRU00708"/>
    </source>
</evidence>
<dbReference type="Gene3D" id="1.25.40.10">
    <property type="entry name" value="Tetratricopeptide repeat domain"/>
    <property type="match status" value="5"/>
</dbReference>
<dbReference type="AlphaFoldDB" id="A0A830BQ78"/>
<feature type="repeat" description="PPR" evidence="2">
    <location>
        <begin position="418"/>
        <end position="453"/>
    </location>
</feature>
<keyword evidence="4" id="KW-1185">Reference proteome</keyword>
<dbReference type="GO" id="GO:0009451">
    <property type="term" value="P:RNA modification"/>
    <property type="evidence" value="ECO:0007669"/>
    <property type="project" value="InterPro"/>
</dbReference>
<feature type="repeat" description="PPR" evidence="2">
    <location>
        <begin position="254"/>
        <end position="288"/>
    </location>
</feature>
<feature type="repeat" description="PPR" evidence="2">
    <location>
        <begin position="153"/>
        <end position="187"/>
    </location>
</feature>
<dbReference type="PANTHER" id="PTHR47926">
    <property type="entry name" value="PENTATRICOPEPTIDE REPEAT-CONTAINING PROTEIN"/>
    <property type="match status" value="1"/>
</dbReference>
<dbReference type="EMBL" id="BMAC01000123">
    <property type="protein sequence ID" value="GFP86313.1"/>
    <property type="molecule type" value="Genomic_DNA"/>
</dbReference>
<dbReference type="FunFam" id="1.25.40.10:FF:000453">
    <property type="entry name" value="Pentatricopeptide repeat-containing protein mitochondrial"/>
    <property type="match status" value="1"/>
</dbReference>
<dbReference type="GO" id="GO:0003723">
    <property type="term" value="F:RNA binding"/>
    <property type="evidence" value="ECO:0007669"/>
    <property type="project" value="InterPro"/>
</dbReference>
<name>A0A830BQ78_9LAMI</name>
<dbReference type="InterPro" id="IPR046848">
    <property type="entry name" value="E_motif"/>
</dbReference>
<accession>A0A830BQ78</accession>
<evidence type="ECO:0000256" key="1">
    <source>
        <dbReference type="ARBA" id="ARBA00022737"/>
    </source>
</evidence>
<protein>
    <submittedName>
        <fullName evidence="3">Putative pentatricopeptide repeat-containing protein at5g47460</fullName>
    </submittedName>
</protein>
<dbReference type="OrthoDB" id="1662615at2759"/>
<sequence length="610" mass="67952">MLLPKLPLATPPIFFSRIRTQAPNSINRLQFHLLSTQQISKNYQTFLEKDSITSWASVLSEITPNGQISDSALTKAIQLFRSGTKPNAYALVHLTRACTNTGLFSHGEHLHTYTLKSGFISNAFVSTALINFYVRFDSVNDARKLFVEMPERTVVSWNSLISGYVHSGQFRKALEVFVQLERSQLHADSYSFTAALSACGHLRMACVGKTVHSKIVKRGVDCSVFVSNCLIDMYGKCGYVVESMKVFEYTVGKDNFSWNSILAANARNGKLKEAFNLLHQMPNPDTISYNELIHGIAQFGELNDAVDVLSKIPNPNSSSWNSIITGYGNRGRPTEAFECFRRMHNSGGARMDEFTFSSILSGIASLSAIVWGSIIHCCSLKSGLNEYVVVGSAIMDMYFKCGRIDEAENIFQSLPERNLVTWNILISGHAHNGNSKKVIELFEKLKTVKNLEPDEITFLSVLSACWHSKISIEVASKYFETMIMEYMIDPLPEHCSLMIKMMGREGDVSGAEKMIVGLGFDRCGVVWKSLLGACVACGDIQVADVAAKKLIELEGDSEFVYVMMSNIYALSGKWEDVGRIRKAMKEKKVWKGAGFSWIDVQKDAITSELM</sequence>
<dbReference type="Pfam" id="PF13041">
    <property type="entry name" value="PPR_2"/>
    <property type="match status" value="3"/>
</dbReference>
<dbReference type="InterPro" id="IPR046960">
    <property type="entry name" value="PPR_At4g14850-like_plant"/>
</dbReference>
<dbReference type="NCBIfam" id="TIGR00756">
    <property type="entry name" value="PPR"/>
    <property type="match status" value="3"/>
</dbReference>
<evidence type="ECO:0000313" key="3">
    <source>
        <dbReference type="EMBL" id="GFP86313.1"/>
    </source>
</evidence>
<proteinExistence type="predicted"/>